<feature type="domain" description="DUF7869" evidence="2">
    <location>
        <begin position="609"/>
        <end position="756"/>
    </location>
</feature>
<dbReference type="EMBL" id="GEZM01058052">
    <property type="protein sequence ID" value="JAV71940.1"/>
    <property type="molecule type" value="Transcribed_RNA"/>
</dbReference>
<accession>A0A1Y1LHW9</accession>
<evidence type="ECO:0000313" key="3">
    <source>
        <dbReference type="EMBL" id="JAV71930.1"/>
    </source>
</evidence>
<dbReference type="Pfam" id="PF25273">
    <property type="entry name" value="DUF7869"/>
    <property type="match status" value="1"/>
</dbReference>
<evidence type="ECO:0000259" key="2">
    <source>
        <dbReference type="Pfam" id="PF25273"/>
    </source>
</evidence>
<evidence type="ECO:0000256" key="1">
    <source>
        <dbReference type="SAM" id="MobiDB-lite"/>
    </source>
</evidence>
<name>A0A1Y1LHW9_PHOPY</name>
<dbReference type="EMBL" id="GEZM01058048">
    <property type="protein sequence ID" value="JAV71951.1"/>
    <property type="molecule type" value="Transcribed_RNA"/>
</dbReference>
<feature type="region of interest" description="Disordered" evidence="1">
    <location>
        <begin position="24"/>
        <end position="52"/>
    </location>
</feature>
<reference evidence="3" key="1">
    <citation type="journal article" date="2016" name="Sci. Rep.">
        <title>Molecular characterization of firefly nuptial gifts: a multi-omics approach sheds light on postcopulatory sexual selection.</title>
        <authorList>
            <person name="Al-Wathiqui N."/>
            <person name="Fallon T.R."/>
            <person name="South A."/>
            <person name="Weng J.K."/>
            <person name="Lewis S.M."/>
        </authorList>
    </citation>
    <scope>NUCLEOTIDE SEQUENCE</scope>
</reference>
<dbReference type="EMBL" id="GEZM01058056">
    <property type="protein sequence ID" value="JAV71930.1"/>
    <property type="molecule type" value="Transcribed_RNA"/>
</dbReference>
<feature type="compositionally biased region" description="Polar residues" evidence="1">
    <location>
        <begin position="32"/>
        <end position="43"/>
    </location>
</feature>
<proteinExistence type="predicted"/>
<organism evidence="3">
    <name type="scientific">Photinus pyralis</name>
    <name type="common">Common eastern firefly</name>
    <name type="synonym">Lampyris pyralis</name>
    <dbReference type="NCBI Taxonomy" id="7054"/>
    <lineage>
        <taxon>Eukaryota</taxon>
        <taxon>Metazoa</taxon>
        <taxon>Ecdysozoa</taxon>
        <taxon>Arthropoda</taxon>
        <taxon>Hexapoda</taxon>
        <taxon>Insecta</taxon>
        <taxon>Pterygota</taxon>
        <taxon>Neoptera</taxon>
        <taxon>Endopterygota</taxon>
        <taxon>Coleoptera</taxon>
        <taxon>Polyphaga</taxon>
        <taxon>Elateriformia</taxon>
        <taxon>Elateroidea</taxon>
        <taxon>Lampyridae</taxon>
        <taxon>Lampyrinae</taxon>
        <taxon>Photinus</taxon>
    </lineage>
</organism>
<feature type="compositionally biased region" description="Polar residues" evidence="1">
    <location>
        <begin position="227"/>
        <end position="246"/>
    </location>
</feature>
<dbReference type="EMBL" id="GEZM01058054">
    <property type="protein sequence ID" value="JAV71935.1"/>
    <property type="molecule type" value="Transcribed_RNA"/>
</dbReference>
<dbReference type="InterPro" id="IPR057191">
    <property type="entry name" value="DUF7869"/>
</dbReference>
<sequence>MHRSRTEKIFALLRNNDEIKIRDDRASDKENFSNPDQLPSDNSPGLDHWNRDNHKQSMMLSDKENFSNPDQLPSLTVLQPLEVSNFSDLTHVPVLCQESYLRNRNDYNEEITSSSKENSSYSDQQQSLTTLQPLEVTNFADLTQVPDLCDETYSLEIALGYDVIIDGCPGPADPSIEELNVANNPATLGTSADEEDAVSSQTIDKRLTGCRSPAHSGSSSDEEDVVASQNSKKTLTAVNSPASSHSGSDEDVVSSQATEKRLAAFNSPVLTDTSSDEEVVLSSLATKKKRLTPRKKRRLLKDRGAEYVNSVGKTIAAKTVLPHPCKEKCQNNCRKFSEEERKAIFDYYWKLSDSKKQKMFLNECVEVIEVKRKRSDKAIHNRSVTNRYFLLKNDQKQQVCLQFLLKTLAISQRLMRTVLTNKKPEKRYDLDLRGKHVPHNKTSPEQLNQFKFFIESLPLVPSHYCRSTTAKKYLASDIKSYNNLYRMYLRKQTGNQSAPLKIKKFMELLKSNYNIGIHVPRKDKCIYCHKFDSNKNPSEKEISDHNQHKQEKEAAKKVFLEEQASSSFLVASFDLQKVLATPHGDSMILGFYSKYAVYNFTVYETKSRKGYCYLWPEKEGKRGSNEICSNLFHYLKGVDEQRIHSYVSLYCDNCSGQNKNRAMLGMIRFFLDRSEFTQKIKLTFLITGHTYMPVDSMHAVIENSLKNKIVEAPSEWSTLLRNARLNPEPYRIKEQTFRHFLDFKSINTSRIPKEVKLTEIKTATFIKSSKRVIYTTSFINDEEYSFEFEVKAASVKRAYNNELPISSKKYASLRKMCDSGAVSAKYHCEYLTLKSSNNIGDVLPETDIEDF</sequence>
<feature type="region of interest" description="Disordered" evidence="1">
    <location>
        <begin position="186"/>
        <end position="255"/>
    </location>
</feature>
<dbReference type="EMBL" id="GEZM01058051">
    <property type="protein sequence ID" value="JAV71944.1"/>
    <property type="molecule type" value="Transcribed_RNA"/>
</dbReference>
<dbReference type="AlphaFoldDB" id="A0A1Y1LHW9"/>
<dbReference type="PANTHER" id="PTHR10773:SF19">
    <property type="match status" value="1"/>
</dbReference>
<protein>
    <recommendedName>
        <fullName evidence="2">DUF7869 domain-containing protein</fullName>
    </recommendedName>
</protein>
<dbReference type="PANTHER" id="PTHR10773">
    <property type="entry name" value="DNA-DIRECTED RNA POLYMERASES I, II, AND III SUBUNIT RPABC2"/>
    <property type="match status" value="1"/>
</dbReference>